<protein>
    <recommendedName>
        <fullName evidence="6">AAA+ ATPase domain-containing protein</fullName>
    </recommendedName>
</protein>
<evidence type="ECO:0008006" key="6">
    <source>
        <dbReference type="Google" id="ProtNLM"/>
    </source>
</evidence>
<dbReference type="GO" id="GO:0005739">
    <property type="term" value="C:mitochondrion"/>
    <property type="evidence" value="ECO:0007669"/>
    <property type="project" value="TreeGrafter"/>
</dbReference>
<reference evidence="5" key="1">
    <citation type="submission" date="2016-05" db="EMBL/GenBank/DDBJ databases">
        <title>Comparative genomics of biotechnologically important yeasts.</title>
        <authorList>
            <consortium name="DOE Joint Genome Institute"/>
            <person name="Riley R."/>
            <person name="Haridas S."/>
            <person name="Wolfe K.H."/>
            <person name="Lopes M.R."/>
            <person name="Hittinger C.T."/>
            <person name="Goker M."/>
            <person name="Salamov A."/>
            <person name="Wisecaver J."/>
            <person name="Long T.M."/>
            <person name="Aerts A.L."/>
            <person name="Barry K."/>
            <person name="Choi C."/>
            <person name="Clum A."/>
            <person name="Coughlan A.Y."/>
            <person name="Deshpande S."/>
            <person name="Douglass A.P."/>
            <person name="Hanson S.J."/>
            <person name="Klenk H.-P."/>
            <person name="Labutti K."/>
            <person name="Lapidus A."/>
            <person name="Lindquist E."/>
            <person name="Lipzen A."/>
            <person name="Meier-Kolthoff J.P."/>
            <person name="Ohm R.A."/>
            <person name="Otillar R.P."/>
            <person name="Pangilinan J."/>
            <person name="Peng Y."/>
            <person name="Rokas A."/>
            <person name="Rosa C.A."/>
            <person name="Scheuner C."/>
            <person name="Sibirny A.A."/>
            <person name="Slot J.C."/>
            <person name="Stielow J.B."/>
            <person name="Sun H."/>
            <person name="Kurtzman C.P."/>
            <person name="Blackwell M."/>
            <person name="Grigoriev I.V."/>
            <person name="Jeffries T.W."/>
        </authorList>
    </citation>
    <scope>NUCLEOTIDE SEQUENCE [LARGE SCALE GENOMIC DNA]</scope>
    <source>
        <strain evidence="5">NRRL Y-12698</strain>
    </source>
</reference>
<keyword evidence="5" id="KW-1185">Reference proteome</keyword>
<dbReference type="GO" id="GO:0016887">
    <property type="term" value="F:ATP hydrolysis activity"/>
    <property type="evidence" value="ECO:0007669"/>
    <property type="project" value="InterPro"/>
</dbReference>
<proteinExistence type="inferred from homology"/>
<dbReference type="RefSeq" id="XP_018983742.1">
    <property type="nucleotide sequence ID" value="XM_019132925.1"/>
</dbReference>
<dbReference type="AlphaFoldDB" id="A0A1E3QLR8"/>
<evidence type="ECO:0000256" key="3">
    <source>
        <dbReference type="ARBA" id="ARBA00022840"/>
    </source>
</evidence>
<accession>A0A1E3QLR8</accession>
<comment type="similarity">
    <text evidence="1">Belongs to the AFG1 ATPase family.</text>
</comment>
<dbReference type="SUPFAM" id="SSF52540">
    <property type="entry name" value="P-loop containing nucleoside triphosphate hydrolases"/>
    <property type="match status" value="1"/>
</dbReference>
<dbReference type="InterPro" id="IPR005654">
    <property type="entry name" value="ATPase_AFG1-like"/>
</dbReference>
<dbReference type="GO" id="GO:0005524">
    <property type="term" value="F:ATP binding"/>
    <property type="evidence" value="ECO:0007669"/>
    <property type="project" value="UniProtKB-KW"/>
</dbReference>
<keyword evidence="3" id="KW-0067">ATP-binding</keyword>
<dbReference type="FunFam" id="3.40.50.300:FF:002222">
    <property type="entry name" value="AFG1-family ATPase, variant"/>
    <property type="match status" value="1"/>
</dbReference>
<dbReference type="OrthoDB" id="548867at2759"/>
<dbReference type="InterPro" id="IPR027417">
    <property type="entry name" value="P-loop_NTPase"/>
</dbReference>
<dbReference type="PANTHER" id="PTHR12169:SF2">
    <property type="entry name" value="AFG1P"/>
    <property type="match status" value="1"/>
</dbReference>
<evidence type="ECO:0000313" key="5">
    <source>
        <dbReference type="Proteomes" id="UP000094336"/>
    </source>
</evidence>
<sequence>MHLTVGCRFASTSGPHGSERRLPTVSSPALSDCSLTITDPFVIYQNYVARGILKPDEAQMRAAKEFQNLYYRVKDYEPLEATQVRFNLLLRKLETKYEMNRTTNNSRLLELLSFNSASKRERDNRAMIKVLTDEEELKNFPSPHGLLVNGDVGCGKSMLMDIFAHSLPHDSKCRWHYSNFMLWVYGEIHQIQMRRKSYPSQRLSMANEFILFEIAQKMIQRNTVLLLDEFMLPDLAAANIVKILFTFFFKLGGVLVATSNKLPDDLYSNKFKKYQFQAFLSVLQARCHAIDMNSANDYRVILSSESSNRDFPPYMVHKTDPNHRKAWVALLAEVDTLNEPVSSTLAVYGREIAIPWEKDGVVRFEFDYICKGLYGSSDYISLASRYHTFIIDNVPVMTNSMKYEARRFITLLDAIYEAKCKLLLQTDVPIDRLFFPESEVGADTADGISYVSITQAESNIVQLQNEEMFSKTFMEPYRPHTVMYDNNSEYNEPVRKEGQKEVDFKDIKAFTGDDEKFAFKRAVSRIKEMTGSEAWRNADKWVPLDISMRPWEHQNKVYGKRSVKQPTEVPDAMEISDIRI</sequence>
<gene>
    <name evidence="4" type="ORF">BABINDRAFT_9202</name>
</gene>
<name>A0A1E3QLR8_9ASCO</name>
<evidence type="ECO:0000256" key="2">
    <source>
        <dbReference type="ARBA" id="ARBA00022741"/>
    </source>
</evidence>
<evidence type="ECO:0000256" key="1">
    <source>
        <dbReference type="ARBA" id="ARBA00010322"/>
    </source>
</evidence>
<evidence type="ECO:0000313" key="4">
    <source>
        <dbReference type="EMBL" id="ODQ78414.1"/>
    </source>
</evidence>
<dbReference type="NCBIfam" id="NF040713">
    <property type="entry name" value="ZapE"/>
    <property type="match status" value="1"/>
</dbReference>
<dbReference type="PANTHER" id="PTHR12169">
    <property type="entry name" value="ATPASE N2B"/>
    <property type="match status" value="1"/>
</dbReference>
<keyword evidence="2" id="KW-0547">Nucleotide-binding</keyword>
<dbReference type="GeneID" id="30150778"/>
<organism evidence="4 5">
    <name type="scientific">Babjeviella inositovora NRRL Y-12698</name>
    <dbReference type="NCBI Taxonomy" id="984486"/>
    <lineage>
        <taxon>Eukaryota</taxon>
        <taxon>Fungi</taxon>
        <taxon>Dikarya</taxon>
        <taxon>Ascomycota</taxon>
        <taxon>Saccharomycotina</taxon>
        <taxon>Pichiomycetes</taxon>
        <taxon>Serinales incertae sedis</taxon>
        <taxon>Babjeviella</taxon>
    </lineage>
</organism>
<dbReference type="Gene3D" id="3.40.50.300">
    <property type="entry name" value="P-loop containing nucleotide triphosphate hydrolases"/>
    <property type="match status" value="1"/>
</dbReference>
<dbReference type="EMBL" id="KV454435">
    <property type="protein sequence ID" value="ODQ78414.1"/>
    <property type="molecule type" value="Genomic_DNA"/>
</dbReference>
<dbReference type="Pfam" id="PF03969">
    <property type="entry name" value="AFG1_ATPase"/>
    <property type="match status" value="1"/>
</dbReference>
<dbReference type="Proteomes" id="UP000094336">
    <property type="component" value="Unassembled WGS sequence"/>
</dbReference>